<dbReference type="AlphaFoldDB" id="A0A4Y0AX86"/>
<feature type="chain" id="PRO_5021203106" evidence="1">
    <location>
        <begin position="21"/>
        <end position="66"/>
    </location>
</feature>
<name>A0A4Y0AX86_ANOFN</name>
<organism evidence="2">
    <name type="scientific">Anopheles funestus</name>
    <name type="common">African malaria mosquito</name>
    <dbReference type="NCBI Taxonomy" id="62324"/>
    <lineage>
        <taxon>Eukaryota</taxon>
        <taxon>Metazoa</taxon>
        <taxon>Ecdysozoa</taxon>
        <taxon>Arthropoda</taxon>
        <taxon>Hexapoda</taxon>
        <taxon>Insecta</taxon>
        <taxon>Pterygota</taxon>
        <taxon>Neoptera</taxon>
        <taxon>Endopterygota</taxon>
        <taxon>Diptera</taxon>
        <taxon>Nematocera</taxon>
        <taxon>Culicoidea</taxon>
        <taxon>Culicidae</taxon>
        <taxon>Anophelinae</taxon>
        <taxon>Anopheles</taxon>
    </lineage>
</organism>
<dbReference type="EnsemblMetazoa" id="AFUN005934-RB">
    <property type="protein sequence ID" value="AFUN005934-PB"/>
    <property type="gene ID" value="AFUN005934"/>
</dbReference>
<accession>A0A4Y0AX86</accession>
<feature type="signal peptide" evidence="1">
    <location>
        <begin position="1"/>
        <end position="20"/>
    </location>
</feature>
<sequence length="66" mass="6951">MGTVGWICVIGLLVLSVGSAEEVDHDLGSGIKPSMVLTSRAVFDVPILCPDGAELDHKGICRRKMG</sequence>
<evidence type="ECO:0000313" key="2">
    <source>
        <dbReference type="EnsemblMetazoa" id="AFUN005934-PB"/>
    </source>
</evidence>
<dbReference type="VEuPathDB" id="VectorBase:AFUN005934"/>
<reference evidence="2" key="1">
    <citation type="submission" date="2020-05" db="UniProtKB">
        <authorList>
            <consortium name="EnsemblMetazoa"/>
        </authorList>
    </citation>
    <scope>IDENTIFICATION</scope>
    <source>
        <strain evidence="2">FUMOZ</strain>
    </source>
</reference>
<keyword evidence="1" id="KW-0732">Signal</keyword>
<protein>
    <submittedName>
        <fullName evidence="2">Uncharacterized protein</fullName>
    </submittedName>
</protein>
<evidence type="ECO:0000256" key="1">
    <source>
        <dbReference type="SAM" id="SignalP"/>
    </source>
</evidence>
<proteinExistence type="predicted"/>